<accession>A0A923S8I6</accession>
<protein>
    <submittedName>
        <fullName evidence="3">PD-(D/E)XK nuclease-like domain-containing protein</fullName>
    </submittedName>
</protein>
<comment type="caution">
    <text evidence="3">The sequence shown here is derived from an EMBL/GenBank/DDBJ whole genome shotgun (WGS) entry which is preliminary data.</text>
</comment>
<gene>
    <name evidence="3" type="ORF">H8Z83_15755</name>
</gene>
<keyword evidence="1" id="KW-0378">Hydrolase</keyword>
<sequence length="281" mass="31310">MALPVVTAENYYSPEMNMAYMGSTQFKAFEKCEAAALAELKGEYHPPSSTALLVGGYIDAWFSGELPLYQAQHPEIFKRDGTLKAEYLRATEVVVRMQSDELYMLLMSGKKQVIRTGEIAGVPFKIKIDSLLDGDTCKAIVQRFPNTAAALGFCDGAIVDQKAMKDMADVWSAEDHCKIPFIEFYGYDIQGAIYQAIEGNMLPFVLAVGTKEESPDLEALYIADEDLAAKLAEVEDRAPRYQAIKEGRIQPTRCEHCDYCKATKHLTAILNYKELAADAWE</sequence>
<dbReference type="Gene3D" id="3.90.320.10">
    <property type="match status" value="2"/>
</dbReference>
<proteinExistence type="predicted"/>
<reference evidence="3" key="1">
    <citation type="submission" date="2020-08" db="EMBL/GenBank/DDBJ databases">
        <title>Genome public.</title>
        <authorList>
            <person name="Liu C."/>
            <person name="Sun Q."/>
        </authorList>
    </citation>
    <scope>NUCLEOTIDE SEQUENCE</scope>
    <source>
        <strain evidence="3">BX15</strain>
    </source>
</reference>
<dbReference type="Pfam" id="PF12684">
    <property type="entry name" value="DUF3799"/>
    <property type="match status" value="2"/>
</dbReference>
<evidence type="ECO:0000259" key="2">
    <source>
        <dbReference type="Pfam" id="PF12684"/>
    </source>
</evidence>
<dbReference type="RefSeq" id="WP_187015947.1">
    <property type="nucleotide sequence ID" value="NZ_JACOQI010000021.1"/>
</dbReference>
<dbReference type="Proteomes" id="UP000620327">
    <property type="component" value="Unassembled WGS sequence"/>
</dbReference>
<name>A0A923S8I6_9FIRM</name>
<feature type="domain" description="Putative exodeoxyribonuclease 8 PDDEXK-like" evidence="2">
    <location>
        <begin position="23"/>
        <end position="133"/>
    </location>
</feature>
<dbReference type="EMBL" id="JACOQI010000021">
    <property type="protein sequence ID" value="MBC5771756.1"/>
    <property type="molecule type" value="Genomic_DNA"/>
</dbReference>
<dbReference type="InterPro" id="IPR024432">
    <property type="entry name" value="Put_RecE_PDDEXK-like_dom"/>
</dbReference>
<evidence type="ECO:0000256" key="1">
    <source>
        <dbReference type="ARBA" id="ARBA00022801"/>
    </source>
</evidence>
<dbReference type="InterPro" id="IPR011604">
    <property type="entry name" value="PDDEXK-like_dom_sf"/>
</dbReference>
<organism evidence="3 4">
    <name type="scientific">Dysosmobacter segnis</name>
    <dbReference type="NCBI Taxonomy" id="2763042"/>
    <lineage>
        <taxon>Bacteria</taxon>
        <taxon>Bacillati</taxon>
        <taxon>Bacillota</taxon>
        <taxon>Clostridia</taxon>
        <taxon>Eubacteriales</taxon>
        <taxon>Oscillospiraceae</taxon>
        <taxon>Dysosmobacter</taxon>
    </lineage>
</organism>
<dbReference type="GO" id="GO:0016787">
    <property type="term" value="F:hydrolase activity"/>
    <property type="evidence" value="ECO:0007669"/>
    <property type="project" value="UniProtKB-KW"/>
</dbReference>
<dbReference type="AlphaFoldDB" id="A0A923S8I6"/>
<keyword evidence="4" id="KW-1185">Reference proteome</keyword>
<feature type="domain" description="Putative exodeoxyribonuclease 8 PDDEXK-like" evidence="2">
    <location>
        <begin position="156"/>
        <end position="263"/>
    </location>
</feature>
<evidence type="ECO:0000313" key="3">
    <source>
        <dbReference type="EMBL" id="MBC5771756.1"/>
    </source>
</evidence>
<evidence type="ECO:0000313" key="4">
    <source>
        <dbReference type="Proteomes" id="UP000620327"/>
    </source>
</evidence>